<dbReference type="InterPro" id="IPR011707">
    <property type="entry name" value="Cu-oxidase-like_N"/>
</dbReference>
<keyword evidence="1" id="KW-0479">Metal-binding</keyword>
<keyword evidence="4" id="KW-0472">Membrane</keyword>
<keyword evidence="4" id="KW-0812">Transmembrane</keyword>
<feature type="transmembrane region" description="Helical" evidence="4">
    <location>
        <begin position="12"/>
        <end position="31"/>
    </location>
</feature>
<dbReference type="PROSITE" id="PS00080">
    <property type="entry name" value="MULTICOPPER_OXIDASE2"/>
    <property type="match status" value="1"/>
</dbReference>
<dbReference type="PANTHER" id="PTHR11709:SF394">
    <property type="entry name" value="FI03373P-RELATED"/>
    <property type="match status" value="1"/>
</dbReference>
<protein>
    <recommendedName>
        <fullName evidence="10">Multicopper oxidase with three cupredoxin domains (Includes cell division protein FtsP and spore coat protein CotA)</fullName>
    </recommendedName>
</protein>
<evidence type="ECO:0000313" key="8">
    <source>
        <dbReference type="EMBL" id="GIO53445.1"/>
    </source>
</evidence>
<reference evidence="8 9" key="1">
    <citation type="submission" date="2021-03" db="EMBL/GenBank/DDBJ databases">
        <title>Antimicrobial resistance genes in bacteria isolated from Japanese honey, and their potential for conferring macrolide and lincosamide resistance in the American foulbrood pathogen Paenibacillus larvae.</title>
        <authorList>
            <person name="Okamoto M."/>
            <person name="Kumagai M."/>
            <person name="Kanamori H."/>
            <person name="Takamatsu D."/>
        </authorList>
    </citation>
    <scope>NUCLEOTIDE SEQUENCE [LARGE SCALE GENOMIC DNA]</scope>
    <source>
        <strain evidence="8 9">J21TS7</strain>
    </source>
</reference>
<dbReference type="CDD" id="cd13861">
    <property type="entry name" value="CuRO_1_CumA_like"/>
    <property type="match status" value="1"/>
</dbReference>
<evidence type="ECO:0000259" key="7">
    <source>
        <dbReference type="Pfam" id="PF07732"/>
    </source>
</evidence>
<evidence type="ECO:0008006" key="10">
    <source>
        <dbReference type="Google" id="ProtNLM"/>
    </source>
</evidence>
<feature type="transmembrane region" description="Helical" evidence="4">
    <location>
        <begin position="124"/>
        <end position="144"/>
    </location>
</feature>
<evidence type="ECO:0000256" key="3">
    <source>
        <dbReference type="ARBA" id="ARBA00023008"/>
    </source>
</evidence>
<proteinExistence type="predicted"/>
<feature type="domain" description="Plastocyanin-like" evidence="5">
    <location>
        <begin position="406"/>
        <end position="498"/>
    </location>
</feature>
<accession>A0ABQ4LAZ5</accession>
<feature type="transmembrane region" description="Helical" evidence="4">
    <location>
        <begin position="76"/>
        <end position="97"/>
    </location>
</feature>
<evidence type="ECO:0000256" key="4">
    <source>
        <dbReference type="SAM" id="Phobius"/>
    </source>
</evidence>
<dbReference type="InterPro" id="IPR011706">
    <property type="entry name" value="Cu-oxidase_C"/>
</dbReference>
<feature type="domain" description="Plastocyanin-like" evidence="6">
    <location>
        <begin position="573"/>
        <end position="678"/>
    </location>
</feature>
<evidence type="ECO:0000259" key="6">
    <source>
        <dbReference type="Pfam" id="PF07731"/>
    </source>
</evidence>
<keyword evidence="4" id="KW-1133">Transmembrane helix</keyword>
<keyword evidence="3" id="KW-0186">Copper</keyword>
<dbReference type="Pfam" id="PF07731">
    <property type="entry name" value="Cu-oxidase_2"/>
    <property type="match status" value="1"/>
</dbReference>
<dbReference type="Gene3D" id="2.60.40.420">
    <property type="entry name" value="Cupredoxins - blue copper proteins"/>
    <property type="match status" value="2"/>
</dbReference>
<dbReference type="Proteomes" id="UP000676601">
    <property type="component" value="Unassembled WGS sequence"/>
</dbReference>
<dbReference type="RefSeq" id="WP_212983332.1">
    <property type="nucleotide sequence ID" value="NZ_BORU01000001.1"/>
</dbReference>
<feature type="transmembrane region" description="Helical" evidence="4">
    <location>
        <begin position="156"/>
        <end position="174"/>
    </location>
</feature>
<dbReference type="EMBL" id="BORU01000001">
    <property type="protein sequence ID" value="GIO53445.1"/>
    <property type="molecule type" value="Genomic_DNA"/>
</dbReference>
<evidence type="ECO:0000256" key="2">
    <source>
        <dbReference type="ARBA" id="ARBA00023002"/>
    </source>
</evidence>
<keyword evidence="2" id="KW-0560">Oxidoreductase</keyword>
<dbReference type="Pfam" id="PF00394">
    <property type="entry name" value="Cu-oxidase"/>
    <property type="match status" value="1"/>
</dbReference>
<dbReference type="InterPro" id="IPR008972">
    <property type="entry name" value="Cupredoxin"/>
</dbReference>
<evidence type="ECO:0000256" key="1">
    <source>
        <dbReference type="ARBA" id="ARBA00022723"/>
    </source>
</evidence>
<evidence type="ECO:0000313" key="9">
    <source>
        <dbReference type="Proteomes" id="UP000676601"/>
    </source>
</evidence>
<dbReference type="CDD" id="cd04202">
    <property type="entry name" value="CuRO_D2_2dMcoN_like"/>
    <property type="match status" value="1"/>
</dbReference>
<dbReference type="SUPFAM" id="SSF49503">
    <property type="entry name" value="Cupredoxins"/>
    <property type="match status" value="3"/>
</dbReference>
<keyword evidence="9" id="KW-1185">Reference proteome</keyword>
<comment type="caution">
    <text evidence="8">The sequence shown here is derived from an EMBL/GenBank/DDBJ whole genome shotgun (WGS) entry which is preliminary data.</text>
</comment>
<organism evidence="8 9">
    <name type="scientific">Paenibacillus cineris</name>
    <dbReference type="NCBI Taxonomy" id="237530"/>
    <lineage>
        <taxon>Bacteria</taxon>
        <taxon>Bacillati</taxon>
        <taxon>Bacillota</taxon>
        <taxon>Bacilli</taxon>
        <taxon>Bacillales</taxon>
        <taxon>Paenibacillaceae</taxon>
        <taxon>Paenibacillus</taxon>
    </lineage>
</organism>
<sequence length="697" mass="78294">MFETITSMLLTYAVTALWLIVGTAAAGLPYVKGIFQRKVWRTLLLWISYIGLALALLWFILIISQWVRNGWWFVEGILKTILPIMLIGYVPLVLYTLPLLRRLRVSTADVSSSDSMITTTDPRLLIPIYAAAFASGIAAFHTIFSQPTLPGLLETVLMITLYLFVLVVPSYIVIRRYQAIMKGTFTVAPLWKRLLKFALAGLTTAIVAIGVVAFQAWSDFHASKLPEASDMMNHHWLDEGGGTPTMMTGHQNHANHVNMVEVAKLTGDISAPADIHYELVAQKQEVTFASGAKIEAWTYNGEVAPELRARQGEMVEVKLMNRDIDKGVTIHWHGYNVPNAMDGVPGMTQNVVNPGESFTYKFRAEQAGTYWFHSHQQAAEQVRNGLFGSFIVEPSEETASYDEEVTLINHNWNTDQGEKTAFKDQDRVQKMQVKPGKIVLLRLINANNQSQKYFLQGSEYKITSIDGTPIRQPDRLSDQTAFRLAAGGRYDVTFTMPNHPVLLKLGDSTDMEGPSVVFYGNLPPDPISFKAESSLFDPSQYGKPADSELTSVTRFDREFRMVLGNRLGFYNGKMNYLWTINGEVYPHTPTLVVKEGEKIKTTFINKSLSEHPMHLHGHQMTVLKKNGKRVQTPWVTDTLNVNPDEMYEVAFIADNPGMWMDHCHILDHAAVGMTLHLMYDHVMPSFEAGVRSGNMPE</sequence>
<gene>
    <name evidence="8" type="ORF">J21TS7_17630</name>
</gene>
<feature type="transmembrane region" description="Helical" evidence="4">
    <location>
        <begin position="43"/>
        <end position="64"/>
    </location>
</feature>
<evidence type="ECO:0000259" key="5">
    <source>
        <dbReference type="Pfam" id="PF00394"/>
    </source>
</evidence>
<name>A0ABQ4LAZ5_9BACL</name>
<feature type="domain" description="Plastocyanin-like" evidence="7">
    <location>
        <begin position="282"/>
        <end position="396"/>
    </location>
</feature>
<dbReference type="PANTHER" id="PTHR11709">
    <property type="entry name" value="MULTI-COPPER OXIDASE"/>
    <property type="match status" value="1"/>
</dbReference>
<dbReference type="InterPro" id="IPR002355">
    <property type="entry name" value="Cu_oxidase_Cu_BS"/>
</dbReference>
<dbReference type="Pfam" id="PF07732">
    <property type="entry name" value="Cu-oxidase_3"/>
    <property type="match status" value="1"/>
</dbReference>
<dbReference type="InterPro" id="IPR045087">
    <property type="entry name" value="Cu-oxidase_fam"/>
</dbReference>
<dbReference type="InterPro" id="IPR001117">
    <property type="entry name" value="Cu-oxidase_2nd"/>
</dbReference>
<feature type="transmembrane region" description="Helical" evidence="4">
    <location>
        <begin position="194"/>
        <end position="217"/>
    </location>
</feature>